<dbReference type="EMBL" id="BAAAKW010000033">
    <property type="protein sequence ID" value="GAA1220759.1"/>
    <property type="molecule type" value="Genomic_DNA"/>
</dbReference>
<dbReference type="Gene3D" id="3.40.190.10">
    <property type="entry name" value="Periplasmic binding protein-like II"/>
    <property type="match status" value="2"/>
</dbReference>
<dbReference type="RefSeq" id="WP_343925545.1">
    <property type="nucleotide sequence ID" value="NZ_BAAAKW010000033.1"/>
</dbReference>
<comment type="subcellular location">
    <subcellularLocation>
        <location evidence="1">Periplasm</location>
    </subcellularLocation>
</comment>
<evidence type="ECO:0000313" key="5">
    <source>
        <dbReference type="EMBL" id="GAA1220759.1"/>
    </source>
</evidence>
<sequence>MTRPLPQDPTIQQLVLQAKQSQLSRRRLMQGAGLGVSALALAACAAPDGSSAIDISESDSSLVWASWPSYIDEDLSGHSVTLKEFKKESGISVEYRAIVKDNVGFYLTMKDQLSLGKPTGADVIVVSDWMAARLIRFGYAQKLDSENIPNKVNLDKTLAHPGFDPERDYSLPWQSGFIGLAWNTEEYPKGLVSVEQLWRDDLKGKVVVLAEMRHTMGMLLLAQGVDISKDIWGIDEFKKASDVLEKHLASKHILGVMGSDYIEKFKSGEAIAGFARAGDIAVLNAQAGYEKFKFLLPGSRGTFFTDSLVIPAGAQHKENVEKLMNFYYDPANATKVVQWIQCVSPVDGTLEYAIENYPNLATNQFTFPNASAMSRASSFRTLSTTDDQAFNAEFRRITGEG</sequence>
<evidence type="ECO:0000256" key="1">
    <source>
        <dbReference type="ARBA" id="ARBA00004418"/>
    </source>
</evidence>
<dbReference type="PANTHER" id="PTHR30222">
    <property type="entry name" value="SPERMIDINE/PUTRESCINE-BINDING PERIPLASMIC PROTEIN"/>
    <property type="match status" value="1"/>
</dbReference>
<name>A0ABN1VRH6_9MICO</name>
<keyword evidence="6" id="KW-1185">Reference proteome</keyword>
<accession>A0ABN1VRH6</accession>
<dbReference type="PRINTS" id="PR00909">
    <property type="entry name" value="SPERMDNBNDNG"/>
</dbReference>
<comment type="caution">
    <text evidence="5">The sequence shown here is derived from an EMBL/GenBank/DDBJ whole genome shotgun (WGS) entry which is preliminary data.</text>
</comment>
<protein>
    <submittedName>
        <fullName evidence="5">Spermidine/putrescine ABC transporter substrate-binding protein</fullName>
    </submittedName>
</protein>
<dbReference type="InterPro" id="IPR006059">
    <property type="entry name" value="SBP"/>
</dbReference>
<dbReference type="Pfam" id="PF13416">
    <property type="entry name" value="SBP_bac_8"/>
    <property type="match status" value="1"/>
</dbReference>
<keyword evidence="3" id="KW-0732">Signal</keyword>
<gene>
    <name evidence="5" type="ORF">GCM10009655_20420</name>
</gene>
<dbReference type="CDD" id="cd13590">
    <property type="entry name" value="PBP2_PotD_PotF_like"/>
    <property type="match status" value="1"/>
</dbReference>
<reference evidence="5 6" key="1">
    <citation type="journal article" date="2019" name="Int. J. Syst. Evol. Microbiol.">
        <title>The Global Catalogue of Microorganisms (GCM) 10K type strain sequencing project: providing services to taxonomists for standard genome sequencing and annotation.</title>
        <authorList>
            <consortium name="The Broad Institute Genomics Platform"/>
            <consortium name="The Broad Institute Genome Sequencing Center for Infectious Disease"/>
            <person name="Wu L."/>
            <person name="Ma J."/>
        </authorList>
    </citation>
    <scope>NUCLEOTIDE SEQUENCE [LARGE SCALE GENOMIC DNA]</scope>
    <source>
        <strain evidence="5 6">JCM 12762</strain>
    </source>
</reference>
<dbReference type="InterPro" id="IPR001188">
    <property type="entry name" value="Sperm_putr-bd"/>
</dbReference>
<keyword evidence="2" id="KW-0813">Transport</keyword>
<dbReference type="SUPFAM" id="SSF53850">
    <property type="entry name" value="Periplasmic binding protein-like II"/>
    <property type="match status" value="1"/>
</dbReference>
<keyword evidence="4" id="KW-0574">Periplasm</keyword>
<dbReference type="Proteomes" id="UP001500943">
    <property type="component" value="Unassembled WGS sequence"/>
</dbReference>
<proteinExistence type="predicted"/>
<evidence type="ECO:0000256" key="3">
    <source>
        <dbReference type="ARBA" id="ARBA00022729"/>
    </source>
</evidence>
<evidence type="ECO:0000256" key="4">
    <source>
        <dbReference type="ARBA" id="ARBA00022764"/>
    </source>
</evidence>
<evidence type="ECO:0000256" key="2">
    <source>
        <dbReference type="ARBA" id="ARBA00022448"/>
    </source>
</evidence>
<organism evidence="5 6">
    <name type="scientific">Rhodoglobus aureus</name>
    <dbReference type="NCBI Taxonomy" id="191497"/>
    <lineage>
        <taxon>Bacteria</taxon>
        <taxon>Bacillati</taxon>
        <taxon>Actinomycetota</taxon>
        <taxon>Actinomycetes</taxon>
        <taxon>Micrococcales</taxon>
        <taxon>Microbacteriaceae</taxon>
        <taxon>Rhodoglobus</taxon>
    </lineage>
</organism>
<dbReference type="PANTHER" id="PTHR30222:SF17">
    <property type="entry name" value="SPERMIDINE_PUTRESCINE-BINDING PERIPLASMIC PROTEIN"/>
    <property type="match status" value="1"/>
</dbReference>
<evidence type="ECO:0000313" key="6">
    <source>
        <dbReference type="Proteomes" id="UP001500943"/>
    </source>
</evidence>
<dbReference type="PROSITE" id="PS51318">
    <property type="entry name" value="TAT"/>
    <property type="match status" value="1"/>
</dbReference>
<dbReference type="InterPro" id="IPR006311">
    <property type="entry name" value="TAT_signal"/>
</dbReference>